<keyword evidence="2" id="KW-1185">Reference proteome</keyword>
<evidence type="ECO:0000313" key="2">
    <source>
        <dbReference type="Proteomes" id="UP000230423"/>
    </source>
</evidence>
<dbReference type="Proteomes" id="UP000230423">
    <property type="component" value="Unassembled WGS sequence"/>
</dbReference>
<feature type="non-terminal residue" evidence="1">
    <location>
        <position position="1"/>
    </location>
</feature>
<protein>
    <submittedName>
        <fullName evidence="1">Uncharacterized protein</fullName>
    </submittedName>
</protein>
<accession>A0A2G9U5V9</accession>
<evidence type="ECO:0000313" key="1">
    <source>
        <dbReference type="EMBL" id="PIO65555.1"/>
    </source>
</evidence>
<name>A0A2G9U5V9_TELCI</name>
<dbReference type="OrthoDB" id="5781490at2759"/>
<reference evidence="1 2" key="1">
    <citation type="submission" date="2015-09" db="EMBL/GenBank/DDBJ databases">
        <title>Draft genome of the parasitic nematode Teladorsagia circumcincta isolate WARC Sus (inbred).</title>
        <authorList>
            <person name="Mitreva M."/>
        </authorList>
    </citation>
    <scope>NUCLEOTIDE SEQUENCE [LARGE SCALE GENOMIC DNA]</scope>
    <source>
        <strain evidence="1 2">S</strain>
    </source>
</reference>
<proteinExistence type="predicted"/>
<sequence length="64" mass="7292">FILAHCSRIARFILSHFQRGDGRVGIGHQRRLGQCKHCPIYQYMSGCVNLTPWQMADIEVSCEG</sequence>
<dbReference type="EMBL" id="KZ348911">
    <property type="protein sequence ID" value="PIO65555.1"/>
    <property type="molecule type" value="Genomic_DNA"/>
</dbReference>
<gene>
    <name evidence="1" type="ORF">TELCIR_12767</name>
</gene>
<dbReference type="AlphaFoldDB" id="A0A2G9U5V9"/>
<organism evidence="1 2">
    <name type="scientific">Teladorsagia circumcincta</name>
    <name type="common">Brown stomach worm</name>
    <name type="synonym">Ostertagia circumcincta</name>
    <dbReference type="NCBI Taxonomy" id="45464"/>
    <lineage>
        <taxon>Eukaryota</taxon>
        <taxon>Metazoa</taxon>
        <taxon>Ecdysozoa</taxon>
        <taxon>Nematoda</taxon>
        <taxon>Chromadorea</taxon>
        <taxon>Rhabditida</taxon>
        <taxon>Rhabditina</taxon>
        <taxon>Rhabditomorpha</taxon>
        <taxon>Strongyloidea</taxon>
        <taxon>Trichostrongylidae</taxon>
        <taxon>Teladorsagia</taxon>
    </lineage>
</organism>